<evidence type="ECO:0000259" key="1">
    <source>
        <dbReference type="Pfam" id="PF11879"/>
    </source>
</evidence>
<evidence type="ECO:0000313" key="3">
    <source>
        <dbReference type="Proteomes" id="UP000250275"/>
    </source>
</evidence>
<dbReference type="InterPro" id="IPR024587">
    <property type="entry name" value="K_chnl_volt-dep_Kv4_C"/>
</dbReference>
<evidence type="ECO:0000313" key="2">
    <source>
        <dbReference type="EMBL" id="OAD52012.1"/>
    </source>
</evidence>
<dbReference type="PRINTS" id="PR01497">
    <property type="entry name" value="SHALCHANNEL"/>
</dbReference>
<dbReference type="Pfam" id="PF11879">
    <property type="entry name" value="DUF3399"/>
    <property type="match status" value="1"/>
</dbReference>
<dbReference type="InterPro" id="IPR003975">
    <property type="entry name" value="K_chnl_volt-dep_Kv4"/>
</dbReference>
<proteinExistence type="predicted"/>
<name>A0A310S4C5_9HYME</name>
<protein>
    <submittedName>
        <fullName evidence="2">Potassium voltage-gated channel protein Shal</fullName>
    </submittedName>
</protein>
<keyword evidence="3" id="KW-1185">Reference proteome</keyword>
<feature type="domain" description="Potassium channel voltage dependent Kv4 C-terminal" evidence="1">
    <location>
        <begin position="221"/>
        <end position="241"/>
    </location>
</feature>
<reference evidence="2 3" key="1">
    <citation type="submission" date="2015-07" db="EMBL/GenBank/DDBJ databases">
        <title>The genome of Eufriesea mexicana.</title>
        <authorList>
            <person name="Pan H."/>
            <person name="Kapheim K."/>
        </authorList>
    </citation>
    <scope>NUCLEOTIDE SEQUENCE [LARGE SCALE GENOMIC DNA]</scope>
    <source>
        <strain evidence="2">0111107269</strain>
        <tissue evidence="2">Whole body</tissue>
    </source>
</reference>
<gene>
    <name evidence="2" type="ORF">WN48_03375</name>
</gene>
<dbReference type="GO" id="GO:0005249">
    <property type="term" value="F:voltage-gated potassium channel activity"/>
    <property type="evidence" value="ECO:0007669"/>
    <property type="project" value="InterPro"/>
</dbReference>
<organism evidence="2 3">
    <name type="scientific">Eufriesea mexicana</name>
    <dbReference type="NCBI Taxonomy" id="516756"/>
    <lineage>
        <taxon>Eukaryota</taxon>
        <taxon>Metazoa</taxon>
        <taxon>Ecdysozoa</taxon>
        <taxon>Arthropoda</taxon>
        <taxon>Hexapoda</taxon>
        <taxon>Insecta</taxon>
        <taxon>Pterygota</taxon>
        <taxon>Neoptera</taxon>
        <taxon>Endopterygota</taxon>
        <taxon>Hymenoptera</taxon>
        <taxon>Apocrita</taxon>
        <taxon>Aculeata</taxon>
        <taxon>Apoidea</taxon>
        <taxon>Anthophila</taxon>
        <taxon>Apidae</taxon>
        <taxon>Eufriesea</taxon>
    </lineage>
</organism>
<dbReference type="Proteomes" id="UP000250275">
    <property type="component" value="Unassembled WGS sequence"/>
</dbReference>
<dbReference type="OrthoDB" id="433309at2759"/>
<dbReference type="AlphaFoldDB" id="A0A310S4C5"/>
<sequence>MKLLVSTRGPCWAVAGQDRHFASQPHGVELNHPCGLTVDGTSPSASMCPSPSRVRLRQRTAPSRSEDALIRGGHPGTRCMTRLTVTGNECRRRVVRMTYEACTYRVHESTSRRLVGLRSQHSELETQIPNLELRPRISDLRVQNSEIRALNTGVRAQNYKQRSHSSKLRASNDFVNKARLARIRIAKASSGAAFVSKKKAAEARLAAQESGLQLDDNFKEEDIFELQHHHLLRCLEKTTVRSQKSLIFTPRKAHQSSLAKPGLCNFLAIIRDTCHDCHVTPVQCHDATVQAGRVKTNNSAAMRRLAVIDAEAFASLSPIQGPSFTPLTLC</sequence>
<accession>A0A310S4C5</accession>
<dbReference type="GO" id="GO:0008076">
    <property type="term" value="C:voltage-gated potassium channel complex"/>
    <property type="evidence" value="ECO:0007669"/>
    <property type="project" value="InterPro"/>
</dbReference>
<dbReference type="EMBL" id="KQ778189">
    <property type="protein sequence ID" value="OAD52012.1"/>
    <property type="molecule type" value="Genomic_DNA"/>
</dbReference>